<dbReference type="InterPro" id="IPR044730">
    <property type="entry name" value="RNase_H-like_dom_plant"/>
</dbReference>
<dbReference type="InterPro" id="IPR002156">
    <property type="entry name" value="RNaseH_domain"/>
</dbReference>
<dbReference type="InterPro" id="IPR026960">
    <property type="entry name" value="RVT-Znf"/>
</dbReference>
<dbReference type="GO" id="GO:0004523">
    <property type="term" value="F:RNA-DNA hybrid ribonuclease activity"/>
    <property type="evidence" value="ECO:0007669"/>
    <property type="project" value="InterPro"/>
</dbReference>
<evidence type="ECO:0000259" key="2">
    <source>
        <dbReference type="Pfam" id="PF13966"/>
    </source>
</evidence>
<dbReference type="CDD" id="cd06222">
    <property type="entry name" value="RNase_H_like"/>
    <property type="match status" value="1"/>
</dbReference>
<keyword evidence="4" id="KW-1185">Reference proteome</keyword>
<evidence type="ECO:0000313" key="3">
    <source>
        <dbReference type="EMBL" id="MBA0610243.1"/>
    </source>
</evidence>
<dbReference type="GO" id="GO:0003676">
    <property type="term" value="F:nucleic acid binding"/>
    <property type="evidence" value="ECO:0007669"/>
    <property type="project" value="InterPro"/>
</dbReference>
<dbReference type="EMBL" id="JABFAC010000004">
    <property type="protein sequence ID" value="MBA0610243.1"/>
    <property type="molecule type" value="Genomic_DNA"/>
</dbReference>
<gene>
    <name evidence="3" type="ORF">Godav_011113</name>
</gene>
<reference evidence="3 4" key="1">
    <citation type="journal article" date="2019" name="Genome Biol. Evol.">
        <title>Insights into the evolution of the New World diploid cottons (Gossypium, subgenus Houzingenia) based on genome sequencing.</title>
        <authorList>
            <person name="Grover C.E."/>
            <person name="Arick M.A. 2nd"/>
            <person name="Thrash A."/>
            <person name="Conover J.L."/>
            <person name="Sanders W.S."/>
            <person name="Peterson D.G."/>
            <person name="Frelichowski J.E."/>
            <person name="Scheffler J.A."/>
            <person name="Scheffler B.E."/>
            <person name="Wendel J.F."/>
        </authorList>
    </citation>
    <scope>NUCLEOTIDE SEQUENCE [LARGE SCALE GENOMIC DNA]</scope>
    <source>
        <strain evidence="3">27</strain>
        <tissue evidence="3">Leaf</tissue>
    </source>
</reference>
<sequence length="376" mass="43108">VTEDNLQNNSRNYGIRLVSDLINEGSKTWNRDLIVNTFSMDIANKIMQIPLSKSSQADFQVWRGEATGIFSVRSAYKLLQESTLDPNAYLQTHIKKIFRKLWNLNLPSKIKITVWKIAWNYIPTFSNLKLRRIMTEDQCLKCGQEAEDSEHVFQMCPIVEEVWSQNKVLHEGKISTSWDLSEQIKSYILELDGIKERELTLVTSTRSSQRLQRVNTAIFFDTAFDFQNNKSASGLVVKEPEGRIVVAKSILQENVASPFAAEAYAGYQAIMLGIRLGFLTLDILGDSKTVISKCQRENRDSSEIGAIINDIQALQGLFQNIRFLSIPRTGNIEAHRLAKETLKKGEEQYLEGETLRVFYEEQDPARLVYSKQRERR</sequence>
<dbReference type="PANTHER" id="PTHR47074">
    <property type="entry name" value="BNAC02G40300D PROTEIN"/>
    <property type="match status" value="1"/>
</dbReference>
<dbReference type="Pfam" id="PF13966">
    <property type="entry name" value="zf-RVT"/>
    <property type="match status" value="1"/>
</dbReference>
<proteinExistence type="predicted"/>
<evidence type="ECO:0000313" key="4">
    <source>
        <dbReference type="Proteomes" id="UP000593561"/>
    </source>
</evidence>
<dbReference type="SUPFAM" id="SSF53098">
    <property type="entry name" value="Ribonuclease H-like"/>
    <property type="match status" value="1"/>
</dbReference>
<name>A0A7J8R9E0_GOSDV</name>
<feature type="domain" description="Reverse transcriptase zinc-binding" evidence="2">
    <location>
        <begin position="70"/>
        <end position="163"/>
    </location>
</feature>
<comment type="caution">
    <text evidence="3">The sequence shown here is derived from an EMBL/GenBank/DDBJ whole genome shotgun (WGS) entry which is preliminary data.</text>
</comment>
<dbReference type="InterPro" id="IPR012337">
    <property type="entry name" value="RNaseH-like_sf"/>
</dbReference>
<dbReference type="Gene3D" id="3.30.420.10">
    <property type="entry name" value="Ribonuclease H-like superfamily/Ribonuclease H"/>
    <property type="match status" value="1"/>
</dbReference>
<dbReference type="InterPro" id="IPR052929">
    <property type="entry name" value="RNase_H-like_EbsB-rel"/>
</dbReference>
<feature type="non-terminal residue" evidence="3">
    <location>
        <position position="1"/>
    </location>
</feature>
<evidence type="ECO:0000259" key="1">
    <source>
        <dbReference type="Pfam" id="PF13456"/>
    </source>
</evidence>
<dbReference type="PANTHER" id="PTHR47074:SF61">
    <property type="entry name" value="RNASE H TYPE-1 DOMAIN-CONTAINING PROTEIN"/>
    <property type="match status" value="1"/>
</dbReference>
<accession>A0A7J8R9E0</accession>
<dbReference type="Pfam" id="PF13456">
    <property type="entry name" value="RVT_3"/>
    <property type="match status" value="1"/>
</dbReference>
<dbReference type="Proteomes" id="UP000593561">
    <property type="component" value="Unassembled WGS sequence"/>
</dbReference>
<evidence type="ECO:0008006" key="5">
    <source>
        <dbReference type="Google" id="ProtNLM"/>
    </source>
</evidence>
<feature type="domain" description="RNase H type-1" evidence="1">
    <location>
        <begin position="220"/>
        <end position="340"/>
    </location>
</feature>
<protein>
    <recommendedName>
        <fullName evidence="5">RNase H type-1 domain-containing protein</fullName>
    </recommendedName>
</protein>
<dbReference type="InterPro" id="IPR036397">
    <property type="entry name" value="RNaseH_sf"/>
</dbReference>
<dbReference type="AlphaFoldDB" id="A0A7J8R9E0"/>
<organism evidence="3 4">
    <name type="scientific">Gossypium davidsonii</name>
    <name type="common">Davidson's cotton</name>
    <name type="synonym">Gossypium klotzschianum subsp. davidsonii</name>
    <dbReference type="NCBI Taxonomy" id="34287"/>
    <lineage>
        <taxon>Eukaryota</taxon>
        <taxon>Viridiplantae</taxon>
        <taxon>Streptophyta</taxon>
        <taxon>Embryophyta</taxon>
        <taxon>Tracheophyta</taxon>
        <taxon>Spermatophyta</taxon>
        <taxon>Magnoliopsida</taxon>
        <taxon>eudicotyledons</taxon>
        <taxon>Gunneridae</taxon>
        <taxon>Pentapetalae</taxon>
        <taxon>rosids</taxon>
        <taxon>malvids</taxon>
        <taxon>Malvales</taxon>
        <taxon>Malvaceae</taxon>
        <taxon>Malvoideae</taxon>
        <taxon>Gossypium</taxon>
    </lineage>
</organism>